<reference evidence="6 7" key="1">
    <citation type="journal article" date="2018" name="Environ. Microbiol.">
        <title>Ecological and genomic features of two widespread freshwater picocyanobacteria.</title>
        <authorList>
            <person name="Cabello-Yeves P.J."/>
            <person name="Picazo A."/>
            <person name="Camacho A."/>
            <person name="Callieri C."/>
            <person name="Rosselli R."/>
            <person name="Roda-Garcia J.J."/>
            <person name="Coutinho F.H."/>
            <person name="Rodriguez-Valera F."/>
        </authorList>
    </citation>
    <scope>NUCLEOTIDE SEQUENCE [LARGE SCALE GENOMIC DNA]</scope>
    <source>
        <strain evidence="6 7">Tous</strain>
    </source>
</reference>
<evidence type="ECO:0000256" key="4">
    <source>
        <dbReference type="ARBA" id="ARBA00023163"/>
    </source>
</evidence>
<dbReference type="InterPro" id="IPR013249">
    <property type="entry name" value="RNA_pol_sigma70_r4_t2"/>
</dbReference>
<evidence type="ECO:0000313" key="6">
    <source>
        <dbReference type="EMBL" id="PSJ06811.1"/>
    </source>
</evidence>
<accession>A0A2P7N030</accession>
<comment type="caution">
    <text evidence="6">The sequence shown here is derived from an EMBL/GenBank/DDBJ whole genome shotgun (WGS) entry which is preliminary data.</text>
</comment>
<dbReference type="OrthoDB" id="1185556at2"/>
<dbReference type="GO" id="GO:0003677">
    <property type="term" value="F:DNA binding"/>
    <property type="evidence" value="ECO:0007669"/>
    <property type="project" value="UniProtKB-KW"/>
</dbReference>
<dbReference type="PANTHER" id="PTHR30385:SF4">
    <property type="entry name" value="RNA POLYMERASE SIGMA-E FACTOR"/>
    <property type="match status" value="1"/>
</dbReference>
<dbReference type="SUPFAM" id="SSF88659">
    <property type="entry name" value="Sigma3 and sigma4 domains of RNA polymerase sigma factors"/>
    <property type="match status" value="2"/>
</dbReference>
<dbReference type="GO" id="GO:0016987">
    <property type="term" value="F:sigma factor activity"/>
    <property type="evidence" value="ECO:0007669"/>
    <property type="project" value="UniProtKB-KW"/>
</dbReference>
<evidence type="ECO:0000313" key="7">
    <source>
        <dbReference type="Proteomes" id="UP000243002"/>
    </source>
</evidence>
<dbReference type="InterPro" id="IPR013324">
    <property type="entry name" value="RNA_pol_sigma_r3/r4-like"/>
</dbReference>
<dbReference type="Pfam" id="PF08281">
    <property type="entry name" value="Sigma70_r4_2"/>
    <property type="match status" value="1"/>
</dbReference>
<evidence type="ECO:0000256" key="3">
    <source>
        <dbReference type="ARBA" id="ARBA00023125"/>
    </source>
</evidence>
<keyword evidence="4" id="KW-0804">Transcription</keyword>
<dbReference type="PANTHER" id="PTHR30385">
    <property type="entry name" value="SIGMA FACTOR F FLAGELLAR"/>
    <property type="match status" value="1"/>
</dbReference>
<dbReference type="PROSITE" id="PS00715">
    <property type="entry name" value="SIGMA70_1"/>
    <property type="match status" value="1"/>
</dbReference>
<dbReference type="EMBL" id="PXXO01000002">
    <property type="protein sequence ID" value="PSJ06811.1"/>
    <property type="molecule type" value="Genomic_DNA"/>
</dbReference>
<evidence type="ECO:0000256" key="1">
    <source>
        <dbReference type="ARBA" id="ARBA00023015"/>
    </source>
</evidence>
<gene>
    <name evidence="6" type="ORF">C7K55_02170</name>
</gene>
<dbReference type="GO" id="GO:0006352">
    <property type="term" value="P:DNA-templated transcription initiation"/>
    <property type="evidence" value="ECO:0007669"/>
    <property type="project" value="InterPro"/>
</dbReference>
<dbReference type="InterPro" id="IPR007627">
    <property type="entry name" value="RNA_pol_sigma70_r2"/>
</dbReference>
<dbReference type="Pfam" id="PF04542">
    <property type="entry name" value="Sigma70_r2"/>
    <property type="match status" value="1"/>
</dbReference>
<organism evidence="6 7">
    <name type="scientific">Cyanobium usitatum str. Tous</name>
    <dbReference type="NCBI Taxonomy" id="2116684"/>
    <lineage>
        <taxon>Bacteria</taxon>
        <taxon>Bacillati</taxon>
        <taxon>Cyanobacteriota</taxon>
        <taxon>Cyanophyceae</taxon>
        <taxon>Synechococcales</taxon>
        <taxon>Prochlorococcaceae</taxon>
        <taxon>Cyanobium</taxon>
    </lineage>
</organism>
<dbReference type="InterPro" id="IPR000943">
    <property type="entry name" value="RNA_pol_sigma70"/>
</dbReference>
<dbReference type="AlphaFoldDB" id="A0A2P7N030"/>
<dbReference type="Gene3D" id="1.10.10.10">
    <property type="entry name" value="Winged helix-like DNA-binding domain superfamily/Winged helix DNA-binding domain"/>
    <property type="match status" value="1"/>
</dbReference>
<dbReference type="InterPro" id="IPR036388">
    <property type="entry name" value="WH-like_DNA-bd_sf"/>
</dbReference>
<keyword evidence="3" id="KW-0238">DNA-binding</keyword>
<dbReference type="InterPro" id="IPR013325">
    <property type="entry name" value="RNA_pol_sigma_r2"/>
</dbReference>
<keyword evidence="7" id="KW-1185">Reference proteome</keyword>
<dbReference type="Proteomes" id="UP000243002">
    <property type="component" value="Unassembled WGS sequence"/>
</dbReference>
<dbReference type="Gene3D" id="1.10.1740.10">
    <property type="match status" value="1"/>
</dbReference>
<evidence type="ECO:0000256" key="2">
    <source>
        <dbReference type="ARBA" id="ARBA00023082"/>
    </source>
</evidence>
<dbReference type="SUPFAM" id="SSF88946">
    <property type="entry name" value="Sigma2 domain of RNA polymerase sigma factors"/>
    <property type="match status" value="1"/>
</dbReference>
<dbReference type="RefSeq" id="WP_106501781.1">
    <property type="nucleotide sequence ID" value="NZ_PXXO01000002.1"/>
</dbReference>
<dbReference type="InterPro" id="IPR014284">
    <property type="entry name" value="RNA_pol_sigma-70_dom"/>
</dbReference>
<feature type="domain" description="RNA polymerase sigma-70" evidence="5">
    <location>
        <begin position="46"/>
        <end position="59"/>
    </location>
</feature>
<sequence>MTQSIKTKSLCRRALKQRNQRVNQYCGLVTPIAMHYCRRCPEPLDDLVQVGLMGLLRAAELYRPQTATPFEAFARPHIRGAILHYLRDSASAVRLPRRQMELHDKLRQLKASWTSGHGQEPSAEDLRLALQLSLDQWQELLRGQALARPLDLETGYEETRLHEGWSCRPSESGFTGADEWEYQGAEVRQQLACLEPGLRRVIQKVVLSGWSYRRTAALLQVSPMTVQRRLKQGLAQMRAALLNADAFSSLNCQPRPHPAPSVAPAC</sequence>
<keyword evidence="2" id="KW-0731">Sigma factor</keyword>
<dbReference type="NCBIfam" id="TIGR02937">
    <property type="entry name" value="sigma70-ECF"/>
    <property type="match status" value="1"/>
</dbReference>
<evidence type="ECO:0000259" key="5">
    <source>
        <dbReference type="PROSITE" id="PS00715"/>
    </source>
</evidence>
<proteinExistence type="predicted"/>
<name>A0A2P7N030_9CYAN</name>
<keyword evidence="1" id="KW-0805">Transcription regulation</keyword>
<protein>
    <submittedName>
        <fullName evidence="6">RNA polymerase subunit sigma</fullName>
    </submittedName>
</protein>